<accession>A0ABU4FXP8</accession>
<evidence type="ECO:0000256" key="6">
    <source>
        <dbReference type="ARBA" id="ARBA00022989"/>
    </source>
</evidence>
<gene>
    <name evidence="9" type="ORF">QT716_02440</name>
</gene>
<keyword evidence="5" id="KW-0378">Hydrolase</keyword>
<evidence type="ECO:0000256" key="7">
    <source>
        <dbReference type="ARBA" id="ARBA00023136"/>
    </source>
</evidence>
<evidence type="ECO:0000256" key="3">
    <source>
        <dbReference type="ARBA" id="ARBA00022670"/>
    </source>
</evidence>
<dbReference type="InterPro" id="IPR006741">
    <property type="entry name" value="AgrB"/>
</dbReference>
<name>A0ABU4FXP8_9BACL</name>
<evidence type="ECO:0000256" key="8">
    <source>
        <dbReference type="SAM" id="Phobius"/>
    </source>
</evidence>
<keyword evidence="1" id="KW-1003">Cell membrane</keyword>
<keyword evidence="10" id="KW-1185">Reference proteome</keyword>
<dbReference type="Proteomes" id="UP001280629">
    <property type="component" value="Unassembled WGS sequence"/>
</dbReference>
<evidence type="ECO:0000256" key="2">
    <source>
        <dbReference type="ARBA" id="ARBA00022654"/>
    </source>
</evidence>
<organism evidence="9 10">
    <name type="scientific">Sporosarcina aquimarina</name>
    <dbReference type="NCBI Taxonomy" id="114975"/>
    <lineage>
        <taxon>Bacteria</taxon>
        <taxon>Bacillati</taxon>
        <taxon>Bacillota</taxon>
        <taxon>Bacilli</taxon>
        <taxon>Bacillales</taxon>
        <taxon>Caryophanaceae</taxon>
        <taxon>Sporosarcina</taxon>
    </lineage>
</organism>
<dbReference type="EMBL" id="JAUBDH010000001">
    <property type="protein sequence ID" value="MDW0108902.1"/>
    <property type="molecule type" value="Genomic_DNA"/>
</dbReference>
<evidence type="ECO:0000313" key="9">
    <source>
        <dbReference type="EMBL" id="MDW0108902.1"/>
    </source>
</evidence>
<proteinExistence type="predicted"/>
<evidence type="ECO:0000256" key="4">
    <source>
        <dbReference type="ARBA" id="ARBA00022692"/>
    </source>
</evidence>
<reference evidence="9 10" key="1">
    <citation type="submission" date="2023-06" db="EMBL/GenBank/DDBJ databases">
        <title>Sporosarcina sp. nov., isolated from Korean traditional fermented seafood 'Jeotgal'.</title>
        <authorList>
            <person name="Yang A.-I."/>
            <person name="Shin N.-R."/>
        </authorList>
    </citation>
    <scope>NUCLEOTIDE SEQUENCE [LARGE SCALE GENOMIC DNA]</scope>
    <source>
        <strain evidence="9 10">KCTC3840</strain>
    </source>
</reference>
<feature type="transmembrane region" description="Helical" evidence="8">
    <location>
        <begin position="43"/>
        <end position="68"/>
    </location>
</feature>
<dbReference type="RefSeq" id="WP_317934209.1">
    <property type="nucleotide sequence ID" value="NZ_JAUBDH010000001.1"/>
</dbReference>
<keyword evidence="6 8" id="KW-1133">Transmembrane helix</keyword>
<keyword evidence="4 8" id="KW-0812">Transmembrane</keyword>
<sequence>MEFTLREEKFIQYYATKKELSHVEKVKLAFGLRMVTREMKKVVVIYGIALWMGLLWEMLIVQIGFLFVRQVAYGLHCTSSKVCLVVSSILFPSIAWIVITLTVTPLALWGCYLLTLAILLGVGPTSSQKTKVRSKKHYTFLYKKLVVRLCAGSIGLLFLPTQVGALIVAGIMMSTTLVVLAKIQHKGE</sequence>
<dbReference type="Pfam" id="PF04647">
    <property type="entry name" value="AgrB"/>
    <property type="match status" value="1"/>
</dbReference>
<dbReference type="SMART" id="SM00793">
    <property type="entry name" value="AgrB"/>
    <property type="match status" value="1"/>
</dbReference>
<keyword evidence="7 8" id="KW-0472">Membrane</keyword>
<feature type="transmembrane region" description="Helical" evidence="8">
    <location>
        <begin position="94"/>
        <end position="120"/>
    </location>
</feature>
<protein>
    <submittedName>
        <fullName evidence="9">Accessory gene regulator B family protein</fullName>
    </submittedName>
</protein>
<evidence type="ECO:0000256" key="1">
    <source>
        <dbReference type="ARBA" id="ARBA00022475"/>
    </source>
</evidence>
<keyword evidence="2" id="KW-0673">Quorum sensing</keyword>
<feature type="transmembrane region" description="Helical" evidence="8">
    <location>
        <begin position="141"/>
        <end position="159"/>
    </location>
</feature>
<keyword evidence="3" id="KW-0645">Protease</keyword>
<evidence type="ECO:0000256" key="5">
    <source>
        <dbReference type="ARBA" id="ARBA00022801"/>
    </source>
</evidence>
<comment type="caution">
    <text evidence="9">The sequence shown here is derived from an EMBL/GenBank/DDBJ whole genome shotgun (WGS) entry which is preliminary data.</text>
</comment>
<evidence type="ECO:0000313" key="10">
    <source>
        <dbReference type="Proteomes" id="UP001280629"/>
    </source>
</evidence>